<evidence type="ECO:0000313" key="2">
    <source>
        <dbReference type="Proteomes" id="UP001055879"/>
    </source>
</evidence>
<reference evidence="2" key="1">
    <citation type="journal article" date="2022" name="Mol. Ecol. Resour.">
        <title>The genomes of chicory, endive, great burdock and yacon provide insights into Asteraceae palaeo-polyploidization history and plant inulin production.</title>
        <authorList>
            <person name="Fan W."/>
            <person name="Wang S."/>
            <person name="Wang H."/>
            <person name="Wang A."/>
            <person name="Jiang F."/>
            <person name="Liu H."/>
            <person name="Zhao H."/>
            <person name="Xu D."/>
            <person name="Zhang Y."/>
        </authorList>
    </citation>
    <scope>NUCLEOTIDE SEQUENCE [LARGE SCALE GENOMIC DNA]</scope>
    <source>
        <strain evidence="2">cv. Niubang</strain>
    </source>
</reference>
<name>A0ACB9FI55_ARCLA</name>
<keyword evidence="2" id="KW-1185">Reference proteome</keyword>
<reference evidence="1 2" key="2">
    <citation type="journal article" date="2022" name="Mol. Ecol. Resour.">
        <title>The genomes of chicory, endive, great burdock and yacon provide insights into Asteraceae paleo-polyploidization history and plant inulin production.</title>
        <authorList>
            <person name="Fan W."/>
            <person name="Wang S."/>
            <person name="Wang H."/>
            <person name="Wang A."/>
            <person name="Jiang F."/>
            <person name="Liu H."/>
            <person name="Zhao H."/>
            <person name="Xu D."/>
            <person name="Zhang Y."/>
        </authorList>
    </citation>
    <scope>NUCLEOTIDE SEQUENCE [LARGE SCALE GENOMIC DNA]</scope>
    <source>
        <strain evidence="2">cv. Niubang</strain>
    </source>
</reference>
<dbReference type="Proteomes" id="UP001055879">
    <property type="component" value="Linkage Group LG01"/>
</dbReference>
<gene>
    <name evidence="1" type="ORF">L6452_01895</name>
</gene>
<proteinExistence type="predicted"/>
<evidence type="ECO:0000313" key="1">
    <source>
        <dbReference type="EMBL" id="KAI3770752.1"/>
    </source>
</evidence>
<accession>A0ACB9FI55</accession>
<organism evidence="1 2">
    <name type="scientific">Arctium lappa</name>
    <name type="common">Greater burdock</name>
    <name type="synonym">Lappa major</name>
    <dbReference type="NCBI Taxonomy" id="4217"/>
    <lineage>
        <taxon>Eukaryota</taxon>
        <taxon>Viridiplantae</taxon>
        <taxon>Streptophyta</taxon>
        <taxon>Embryophyta</taxon>
        <taxon>Tracheophyta</taxon>
        <taxon>Spermatophyta</taxon>
        <taxon>Magnoliopsida</taxon>
        <taxon>eudicotyledons</taxon>
        <taxon>Gunneridae</taxon>
        <taxon>Pentapetalae</taxon>
        <taxon>asterids</taxon>
        <taxon>campanulids</taxon>
        <taxon>Asterales</taxon>
        <taxon>Asteraceae</taxon>
        <taxon>Carduoideae</taxon>
        <taxon>Cardueae</taxon>
        <taxon>Arctiinae</taxon>
        <taxon>Arctium</taxon>
    </lineage>
</organism>
<protein>
    <submittedName>
        <fullName evidence="1">Uncharacterized protein</fullName>
    </submittedName>
</protein>
<comment type="caution">
    <text evidence="1">The sequence shown here is derived from an EMBL/GenBank/DDBJ whole genome shotgun (WGS) entry which is preliminary data.</text>
</comment>
<sequence>MNAQLAVAEKLSKCLSKQMVVPSIETEPVKTQNVKKELLDTIGIQNDGTTFSSPGQEKDREIPQKSKILVPSCSTAAKTDMKKANKASIEPPKTTVKRMLLQEDRHMSPGRLSLPTVPLKRNQRLSEGSVVSHDIPRGPLNMSQRKGSQDIQIKRYSEG</sequence>
<dbReference type="EMBL" id="CM042047">
    <property type="protein sequence ID" value="KAI3770752.1"/>
    <property type="molecule type" value="Genomic_DNA"/>
</dbReference>